<feature type="chain" id="PRO_5014645909" description="DNA ligase B" evidence="8">
    <location>
        <begin position="24"/>
        <end position="571"/>
    </location>
</feature>
<sequence>MRSLIILAGIVLLYGAVPAKASADCPAWDAPRLTQEIAALSRRLEACDTAYYQQGVSLIEDTLYDQLRLTLGEWQQCAGHQAGKPALAAGKVPHPVAHTGLKKAADDRALKNWLAGKQEVWIQPKVDGVAVTLTYRHGRLVSAISRGDGLRGQSWTESVRQMGSVPLTLPPGSRWQDITLQGEIFLRMTGHQQSVQGGLNARNKAAGLLMRRQAAASELRQLGFFAWEWPDGPAEMPARLQALTELGFPLTARYTLPLTTFEQAAAQRDQWFHAPLPFVTDGVVIREGQSPAGRYWQNQPAAWAIAWKYPPARQTAEVRAIEFTVGRTGKVAAILHLHPVQLDDKQVQRVNIGSPERLKRWDLAEGDRVIIGLAGQGIPRLEGVAWRVNARKPVVYPDADQFTPFTCFTLTPECREQFLARLVWLSGPHGLELAGLGPESWRKLIDSGKLGSLVGWLQLNSTDLATDTGLSLKQAEKIYASLQLARQKNLWQWLSALGLPPYALNALSGSGWQAVSQRTEQDWHTYAGIGKKRAAHLWAFLHHPAVTAMITELQQWGIAAFLPDAPPGNAG</sequence>
<dbReference type="Pfam" id="PF01653">
    <property type="entry name" value="DNA_ligase_aden"/>
    <property type="match status" value="1"/>
</dbReference>
<evidence type="ECO:0000256" key="8">
    <source>
        <dbReference type="SAM" id="SignalP"/>
    </source>
</evidence>
<feature type="domain" description="NAD-dependent DNA ligase N-terminal" evidence="9">
    <location>
        <begin position="32"/>
        <end position="430"/>
    </location>
</feature>
<keyword evidence="8" id="KW-0732">Signal</keyword>
<keyword evidence="1 7" id="KW-0436">Ligase</keyword>
<dbReference type="PANTHER" id="PTHR47810">
    <property type="entry name" value="DNA LIGASE"/>
    <property type="match status" value="1"/>
</dbReference>
<evidence type="ECO:0000256" key="1">
    <source>
        <dbReference type="ARBA" id="ARBA00022598"/>
    </source>
</evidence>
<organism evidence="10 11">
    <name type="scientific">Chimaeribacter californicus</name>
    <dbReference type="NCBI Taxonomy" id="2060067"/>
    <lineage>
        <taxon>Bacteria</taxon>
        <taxon>Pseudomonadati</taxon>
        <taxon>Pseudomonadota</taxon>
        <taxon>Gammaproteobacteria</taxon>
        <taxon>Enterobacterales</taxon>
        <taxon>Yersiniaceae</taxon>
        <taxon>Chimaeribacter</taxon>
    </lineage>
</organism>
<keyword evidence="11" id="KW-1185">Reference proteome</keyword>
<dbReference type="Gene3D" id="3.30.470.30">
    <property type="entry name" value="DNA ligase/mRNA capping enzyme"/>
    <property type="match status" value="1"/>
</dbReference>
<dbReference type="SUPFAM" id="SSF50249">
    <property type="entry name" value="Nucleic acid-binding proteins"/>
    <property type="match status" value="1"/>
</dbReference>
<dbReference type="Pfam" id="PF03120">
    <property type="entry name" value="OB_DNA_ligase"/>
    <property type="match status" value="1"/>
</dbReference>
<evidence type="ECO:0000256" key="3">
    <source>
        <dbReference type="ARBA" id="ARBA00022763"/>
    </source>
</evidence>
<evidence type="ECO:0000313" key="11">
    <source>
        <dbReference type="Proteomes" id="UP000234240"/>
    </source>
</evidence>
<dbReference type="EMBL" id="PJZF01000016">
    <property type="protein sequence ID" value="PLR33611.1"/>
    <property type="molecule type" value="Genomic_DNA"/>
</dbReference>
<protein>
    <recommendedName>
        <fullName evidence="7">DNA ligase B</fullName>
        <ecNumber evidence="7">6.5.1.2</ecNumber>
    </recommendedName>
    <alternativeName>
        <fullName evidence="7">Polydeoxyribonucleotide synthase [NAD(+)] B</fullName>
    </alternativeName>
</protein>
<gene>
    <name evidence="7" type="primary">ligB</name>
    <name evidence="10" type="ORF">CYR55_16505</name>
</gene>
<comment type="catalytic activity">
    <reaction evidence="6 7">
        <text>NAD(+) + (deoxyribonucleotide)n-3'-hydroxyl + 5'-phospho-(deoxyribonucleotide)m = (deoxyribonucleotide)n+m + AMP + beta-nicotinamide D-nucleotide.</text>
        <dbReference type="EC" id="6.5.1.2"/>
    </reaction>
</comment>
<dbReference type="InterPro" id="IPR004150">
    <property type="entry name" value="NAD_DNA_ligase_OB"/>
</dbReference>
<dbReference type="PANTHER" id="PTHR47810:SF1">
    <property type="entry name" value="DNA LIGASE B"/>
    <property type="match status" value="1"/>
</dbReference>
<dbReference type="InterPro" id="IPR012340">
    <property type="entry name" value="NA-bd_OB-fold"/>
</dbReference>
<evidence type="ECO:0000256" key="7">
    <source>
        <dbReference type="HAMAP-Rule" id="MF_01587"/>
    </source>
</evidence>
<dbReference type="InterPro" id="IPR010994">
    <property type="entry name" value="RuvA_2-like"/>
</dbReference>
<comment type="similarity">
    <text evidence="7">Belongs to the NAD-dependent DNA ligase family. LigB subfamily.</text>
</comment>
<keyword evidence="3 7" id="KW-0227">DNA damage</keyword>
<dbReference type="GO" id="GO:0006281">
    <property type="term" value="P:DNA repair"/>
    <property type="evidence" value="ECO:0007669"/>
    <property type="project" value="UniProtKB-KW"/>
</dbReference>
<dbReference type="Proteomes" id="UP000234240">
    <property type="component" value="Unassembled WGS sequence"/>
</dbReference>
<feature type="active site" description="N6-AMP-lysine intermediate" evidence="7">
    <location>
        <position position="125"/>
    </location>
</feature>
<keyword evidence="2 7" id="KW-0235">DNA replication</keyword>
<dbReference type="SMART" id="SM00532">
    <property type="entry name" value="LIGANc"/>
    <property type="match status" value="1"/>
</dbReference>
<evidence type="ECO:0000256" key="5">
    <source>
        <dbReference type="ARBA" id="ARBA00023204"/>
    </source>
</evidence>
<dbReference type="InterPro" id="IPR020923">
    <property type="entry name" value="DNA_ligase_B"/>
</dbReference>
<reference evidence="10 11" key="1">
    <citation type="submission" date="2017-12" db="EMBL/GenBank/DDBJ databases">
        <title>Characterization of six clinical isolates of Enterochimera gen. nov., a novel genus of the Yersiniaciae family and the three species Enterochimera arupensis sp. nov., Enterochimera coloradensis sp. nov, and Enterochimera californica sp. nov.</title>
        <authorList>
            <person name="Rossi A."/>
            <person name="Fisher M."/>
        </authorList>
    </citation>
    <scope>NUCLEOTIDE SEQUENCE [LARGE SCALE GENOMIC DNA]</scope>
    <source>
        <strain evidence="11">2015-Iso6</strain>
    </source>
</reference>
<keyword evidence="5 7" id="KW-0234">DNA repair</keyword>
<evidence type="ECO:0000256" key="4">
    <source>
        <dbReference type="ARBA" id="ARBA00023027"/>
    </source>
</evidence>
<dbReference type="GO" id="GO:0006260">
    <property type="term" value="P:DNA replication"/>
    <property type="evidence" value="ECO:0007669"/>
    <property type="project" value="UniProtKB-KW"/>
</dbReference>
<dbReference type="OrthoDB" id="9759736at2"/>
<comment type="function">
    <text evidence="7">Catalyzes the formation of phosphodiester linkages between 5'-phosphoryl and 3'-hydroxyl groups in double-stranded DNA using NAD as a coenzyme and as the energy source for the reaction.</text>
</comment>
<accession>A0A2N5E068</accession>
<dbReference type="NCBIfam" id="NF005987">
    <property type="entry name" value="PRK08097.1"/>
    <property type="match status" value="1"/>
</dbReference>
<dbReference type="Gene3D" id="1.10.287.610">
    <property type="entry name" value="Helix hairpin bin"/>
    <property type="match status" value="1"/>
</dbReference>
<evidence type="ECO:0000256" key="2">
    <source>
        <dbReference type="ARBA" id="ARBA00022705"/>
    </source>
</evidence>
<dbReference type="HAMAP" id="MF_01587">
    <property type="entry name" value="DNA_ligase_B"/>
    <property type="match status" value="1"/>
</dbReference>
<dbReference type="InterPro" id="IPR050326">
    <property type="entry name" value="NAD_dep_DNA_ligaseB"/>
</dbReference>
<dbReference type="SUPFAM" id="SSF56091">
    <property type="entry name" value="DNA ligase/mRNA capping enzyme, catalytic domain"/>
    <property type="match status" value="1"/>
</dbReference>
<dbReference type="GO" id="GO:0003911">
    <property type="term" value="F:DNA ligase (NAD+) activity"/>
    <property type="evidence" value="ECO:0007669"/>
    <property type="project" value="UniProtKB-UniRule"/>
</dbReference>
<feature type="signal peptide" evidence="8">
    <location>
        <begin position="1"/>
        <end position="23"/>
    </location>
</feature>
<dbReference type="InterPro" id="IPR013839">
    <property type="entry name" value="DNAligase_adenylation"/>
</dbReference>
<dbReference type="InterPro" id="IPR013840">
    <property type="entry name" value="DNAligase_N"/>
</dbReference>
<dbReference type="AlphaFoldDB" id="A0A2N5E068"/>
<dbReference type="RefSeq" id="WP_101817461.1">
    <property type="nucleotide sequence ID" value="NZ_PJZF01000016.1"/>
</dbReference>
<dbReference type="SUPFAM" id="SSF47781">
    <property type="entry name" value="RuvA domain 2-like"/>
    <property type="match status" value="1"/>
</dbReference>
<comment type="caution">
    <text evidence="10">The sequence shown here is derived from an EMBL/GenBank/DDBJ whole genome shotgun (WGS) entry which is preliminary data.</text>
</comment>
<proteinExistence type="inferred from homology"/>
<evidence type="ECO:0000256" key="6">
    <source>
        <dbReference type="ARBA" id="ARBA00034005"/>
    </source>
</evidence>
<evidence type="ECO:0000259" key="9">
    <source>
        <dbReference type="SMART" id="SM00532"/>
    </source>
</evidence>
<dbReference type="EC" id="6.5.1.2" evidence="7"/>
<dbReference type="Gene3D" id="2.40.50.140">
    <property type="entry name" value="Nucleic acid-binding proteins"/>
    <property type="match status" value="1"/>
</dbReference>
<evidence type="ECO:0000313" key="10">
    <source>
        <dbReference type="EMBL" id="PLR33611.1"/>
    </source>
</evidence>
<keyword evidence="4 7" id="KW-0520">NAD</keyword>
<name>A0A2N5E068_9GAMM</name>